<keyword evidence="3" id="KW-1185">Reference proteome</keyword>
<dbReference type="AlphaFoldDB" id="I6ZUX8"/>
<dbReference type="KEGG" id="mro:MROS_2604"/>
<proteinExistence type="predicted"/>
<accession>I6ZUX8</accession>
<dbReference type="EMBL" id="CP003557">
    <property type="protein sequence ID" value="AFN75834.1"/>
    <property type="molecule type" value="Genomic_DNA"/>
</dbReference>
<name>I6ZUX8_MELRP</name>
<dbReference type="HOGENOM" id="CLU_275678_0_0_10"/>
<gene>
    <name evidence="2" type="ordered locus">MROS_2604</name>
</gene>
<organism evidence="2 3">
    <name type="scientific">Melioribacter roseus (strain DSM 23840 / JCM 17771 / VKM B-2668 / P3M-2)</name>
    <dbReference type="NCBI Taxonomy" id="1191523"/>
    <lineage>
        <taxon>Bacteria</taxon>
        <taxon>Pseudomonadati</taxon>
        <taxon>Ignavibacteriota</taxon>
        <taxon>Ignavibacteria</taxon>
        <taxon>Ignavibacteriales</taxon>
        <taxon>Melioribacteraceae</taxon>
        <taxon>Melioribacter</taxon>
    </lineage>
</organism>
<evidence type="ECO:0000313" key="2">
    <source>
        <dbReference type="EMBL" id="AFN75834.1"/>
    </source>
</evidence>
<dbReference type="eggNOG" id="COG5448">
    <property type="taxonomic scope" value="Bacteria"/>
</dbReference>
<evidence type="ECO:0000256" key="1">
    <source>
        <dbReference type="SAM" id="SignalP"/>
    </source>
</evidence>
<reference evidence="2 3" key="1">
    <citation type="journal article" date="2013" name="PLoS ONE">
        <title>Genomic analysis of Melioribacter roseus, facultatively anaerobic organotrophic bacterium representing a novel deep lineage within Bacteriodetes/Chlorobi group.</title>
        <authorList>
            <person name="Kadnikov V.V."/>
            <person name="Mardanov A.V."/>
            <person name="Podosokorskaya O.A."/>
            <person name="Gavrilov S.N."/>
            <person name="Kublanov I.V."/>
            <person name="Beletsky A.V."/>
            <person name="Bonch-Osmolovskaya E.A."/>
            <person name="Ravin N.V."/>
        </authorList>
    </citation>
    <scope>NUCLEOTIDE SEQUENCE [LARGE SCALE GENOMIC DNA]</scope>
    <source>
        <strain evidence="3">JCM 17771 / P3M-2</strain>
    </source>
</reference>
<protein>
    <submittedName>
        <fullName evidence="2">Uncharacterized protein</fullName>
    </submittedName>
</protein>
<keyword evidence="1" id="KW-0732">Signal</keyword>
<dbReference type="PATRIC" id="fig|1191523.3.peg.2739"/>
<dbReference type="Proteomes" id="UP000009011">
    <property type="component" value="Chromosome"/>
</dbReference>
<dbReference type="STRING" id="1191523.MROS_2604"/>
<sequence length="1150" mass="131678">MKLKLPKKLVLLLPLLLSGWNLFAQTAAISDTFRVSLENNYEISSLNIIPFSEIILINNSPLGKNEYTISYRKGSFSLNDITRYNIGDTLIIRYSSTAVSLKKEYRRQVPVFRYDKNAKDTLIVVEPLSRALSAESIFGRDINKSGSIIRGFTIGTNRDFTLNSGLRLQLSGKLSDDLELIAALTDENTPIQPEGNTQTLDEIDKVFIELRHRNFTGTFGDIDFFDNSSQFSRVTKKLQGLKTEIRSNDGNVIGSLVIAGARGKFNSLDFFGSDGNQGPYRLTGQNNERNIIIIAGSEKVFLDGIEMTRGENYDYIIDYSNATITFTPKRIITSASRIHVDYEYTDLNYSRNFMGVNIRSKAFDDRLSLGISYYREADNQDSPVELSLTDDDLNILKNAGDSGTDAFKSGVRLAEPDSAGNVKGLYSKRDTVINGQHYEYYLYAPGSGSSEYNVSFSYVGEAKGDYIKKGLGNYRFVGPGKGNYTPLIFLPLPELKQITVLSAAADLGKDVNFKMEFSGSGYDKNRFSSLDDNDNYGFARLLKLEIKPRDMKLFDINLGNIGLNFKERFIDSRYTTLDRINEVEFNRYYNLESDQKGNQLLREAEITYKPGGRIALNSSYGFLKQGANFESNRFFSRASITDEQNYNIDYTLDYVSSRNGSLNSAWNRQNGNAFYKIYNFRPGFDLLYEKKEEQVSDSLINSSYEYREAAPYIEFISGGFNIKGGYSVREEFAARNNRLIKQSEADIKQLSLEFNGATLLISSLTLSLRKKKYTDEFLSEGFTDSETFLLLSKNRFNFFDRAVSGDVYYQVSTEQSAKYEKVFVKVNTGYGNYIYLGDLNNNGIADENEFELTSYDGEFILITVPTEEQFPVIDLKSNVRFRIDFSKFKDGVLGKYLKPVSTETNWRVDENSRDKNTANIYFFKLSEFLNDSTTINGTQLFQQDVDLFKNRSDFSIRFRFLERKSLNQYSNGIEKGYLKERSVRLRFRMLKELSNQTEYVNRVDNYAAPPITKRSRNILRDELSTNFSYKPARKIEVGFKITTGRSTDYYPEVPTIIDDNSQTIQFNYSFLNLGRLRIELERIEINSGANENNIPFEILKGNIVGKNYFCRTYFDYRITDYIQTTINYEARIYGKRRVIHSMRAEARAYF</sequence>
<dbReference type="OrthoDB" id="9815802at2"/>
<feature type="chain" id="PRO_5003706966" evidence="1">
    <location>
        <begin position="25"/>
        <end position="1150"/>
    </location>
</feature>
<feature type="signal peptide" evidence="1">
    <location>
        <begin position="1"/>
        <end position="24"/>
    </location>
</feature>
<evidence type="ECO:0000313" key="3">
    <source>
        <dbReference type="Proteomes" id="UP000009011"/>
    </source>
</evidence>
<dbReference type="RefSeq" id="WP_014857264.1">
    <property type="nucleotide sequence ID" value="NC_018178.1"/>
</dbReference>